<evidence type="ECO:0000256" key="9">
    <source>
        <dbReference type="ARBA" id="ARBA00022989"/>
    </source>
</evidence>
<evidence type="ECO:0000256" key="12">
    <source>
        <dbReference type="ARBA" id="ARBA00031636"/>
    </source>
</evidence>
<evidence type="ECO:0000256" key="6">
    <source>
        <dbReference type="ARBA" id="ARBA00022449"/>
    </source>
</evidence>
<evidence type="ECO:0000256" key="4">
    <source>
        <dbReference type="ARBA" id="ARBA00020268"/>
    </source>
</evidence>
<evidence type="ECO:0000313" key="15">
    <source>
        <dbReference type="Proteomes" id="UP000647235"/>
    </source>
</evidence>
<feature type="transmembrane region" description="Helical" evidence="13">
    <location>
        <begin position="134"/>
        <end position="153"/>
    </location>
</feature>
<dbReference type="NCBIfam" id="TIGR00797">
    <property type="entry name" value="matE"/>
    <property type="match status" value="1"/>
</dbReference>
<reference evidence="14 15" key="1">
    <citation type="submission" date="2020-08" db="EMBL/GenBank/DDBJ databases">
        <title>Genome public.</title>
        <authorList>
            <person name="Liu C."/>
            <person name="Sun Q."/>
        </authorList>
    </citation>
    <scope>NUCLEOTIDE SEQUENCE [LARGE SCALE GENOMIC DNA]</scope>
    <source>
        <strain evidence="14 15">NSJ-36</strain>
    </source>
</reference>
<name>A0ABR7ETJ6_9FIRM</name>
<feature type="transmembrane region" description="Helical" evidence="13">
    <location>
        <begin position="165"/>
        <end position="186"/>
    </location>
</feature>
<feature type="transmembrane region" description="Helical" evidence="13">
    <location>
        <begin position="359"/>
        <end position="380"/>
    </location>
</feature>
<feature type="transmembrane region" description="Helical" evidence="13">
    <location>
        <begin position="92"/>
        <end position="114"/>
    </location>
</feature>
<accession>A0ABR7ETJ6</accession>
<evidence type="ECO:0000313" key="14">
    <source>
        <dbReference type="EMBL" id="MBC5664676.1"/>
    </source>
</evidence>
<dbReference type="InterPro" id="IPR002528">
    <property type="entry name" value="MATE_fam"/>
</dbReference>
<dbReference type="EMBL" id="JACOOY010000005">
    <property type="protein sequence ID" value="MBC5664676.1"/>
    <property type="molecule type" value="Genomic_DNA"/>
</dbReference>
<evidence type="ECO:0000256" key="8">
    <source>
        <dbReference type="ARBA" id="ARBA00022692"/>
    </source>
</evidence>
<comment type="function">
    <text evidence="1">Multidrug efflux pump.</text>
</comment>
<dbReference type="InterPro" id="IPR048279">
    <property type="entry name" value="MdtK-like"/>
</dbReference>
<evidence type="ECO:0000256" key="10">
    <source>
        <dbReference type="ARBA" id="ARBA00023065"/>
    </source>
</evidence>
<dbReference type="InterPro" id="IPR050222">
    <property type="entry name" value="MATE_MdtK"/>
</dbReference>
<keyword evidence="5" id="KW-0813">Transport</keyword>
<dbReference type="Proteomes" id="UP000647235">
    <property type="component" value="Unassembled WGS sequence"/>
</dbReference>
<dbReference type="Pfam" id="PF01554">
    <property type="entry name" value="MatE"/>
    <property type="match status" value="2"/>
</dbReference>
<evidence type="ECO:0000256" key="2">
    <source>
        <dbReference type="ARBA" id="ARBA00004651"/>
    </source>
</evidence>
<keyword evidence="15" id="KW-1185">Reference proteome</keyword>
<dbReference type="PANTHER" id="PTHR43298">
    <property type="entry name" value="MULTIDRUG RESISTANCE PROTEIN NORM-RELATED"/>
    <property type="match status" value="1"/>
</dbReference>
<evidence type="ECO:0000256" key="11">
    <source>
        <dbReference type="ARBA" id="ARBA00023136"/>
    </source>
</evidence>
<evidence type="ECO:0000256" key="7">
    <source>
        <dbReference type="ARBA" id="ARBA00022475"/>
    </source>
</evidence>
<keyword evidence="8 13" id="KW-0812">Transmembrane</keyword>
<keyword evidence="7" id="KW-1003">Cell membrane</keyword>
<evidence type="ECO:0000256" key="13">
    <source>
        <dbReference type="SAM" id="Phobius"/>
    </source>
</evidence>
<keyword evidence="10" id="KW-0406">Ion transport</keyword>
<protein>
    <recommendedName>
        <fullName evidence="4">Probable multidrug resistance protein NorM</fullName>
    </recommendedName>
    <alternativeName>
        <fullName evidence="12">Multidrug-efflux transporter</fullName>
    </alternativeName>
</protein>
<keyword evidence="9 13" id="KW-1133">Transmembrane helix</keyword>
<evidence type="ECO:0000256" key="1">
    <source>
        <dbReference type="ARBA" id="ARBA00003408"/>
    </source>
</evidence>
<feature type="transmembrane region" description="Helical" evidence="13">
    <location>
        <begin position="54"/>
        <end position="80"/>
    </location>
</feature>
<dbReference type="PANTHER" id="PTHR43298:SF2">
    <property type="entry name" value="FMN_FAD EXPORTER YEEO-RELATED"/>
    <property type="match status" value="1"/>
</dbReference>
<dbReference type="PIRSF" id="PIRSF006603">
    <property type="entry name" value="DinF"/>
    <property type="match status" value="1"/>
</dbReference>
<feature type="transmembrane region" description="Helical" evidence="13">
    <location>
        <begin position="192"/>
        <end position="213"/>
    </location>
</feature>
<comment type="subcellular location">
    <subcellularLocation>
        <location evidence="2">Cell membrane</location>
        <topology evidence="2">Multi-pass membrane protein</topology>
    </subcellularLocation>
</comment>
<feature type="transmembrane region" description="Helical" evidence="13">
    <location>
        <begin position="392"/>
        <end position="412"/>
    </location>
</feature>
<sequence length="442" mass="48888">MQKDLTHGNVQRTMLVFAGPMIVGNLLQQCYNIADTWVVGQFLGAGALAAVGAAYTLMTFLTSVLIGLCMGSGSVFSFYYGKGDKRKMQESILASFLFIGIISVILNIAVFAGMDLILKLMRIPEDIYTYMKKYVWVIFWGIFFVFLYNFFAYLLRAVGNSVTPLLFLAIASMLNIILDLLLVVKWKMGVGGAAWATVIAQIISGVGIGYYLWKKEPELRFIGNGISLKEACSKEVLPEVVRFSLAASVQQSVMNFGILMIQGLINSFGTAVMAAYAAAVKIDSFAYMPAQEFSNSFSIFTSQNYGAKDEKRVKEGVRAAVKTSLIFCGIVSVLIFLFARPLMLIFVKATEVKVLQIGVQYLRIEGAFYCGIGLLFLLYAYYRGTGKPEMSVVLTVISLGTRVLLAYTLAPLLGVRMIWWAIIIGWFLADITGVLYMKKKKI</sequence>
<proteinExistence type="inferred from homology"/>
<keyword evidence="6" id="KW-0050">Antiport</keyword>
<dbReference type="RefSeq" id="WP_186855582.1">
    <property type="nucleotide sequence ID" value="NZ_JACOOY010000005.1"/>
</dbReference>
<feature type="transmembrane region" description="Helical" evidence="13">
    <location>
        <begin position="12"/>
        <end position="34"/>
    </location>
</feature>
<evidence type="ECO:0000256" key="3">
    <source>
        <dbReference type="ARBA" id="ARBA00010199"/>
    </source>
</evidence>
<evidence type="ECO:0000256" key="5">
    <source>
        <dbReference type="ARBA" id="ARBA00022448"/>
    </source>
</evidence>
<keyword evidence="11 13" id="KW-0472">Membrane</keyword>
<organism evidence="14 15">
    <name type="scientific">Dorea hominis</name>
    <dbReference type="NCBI Taxonomy" id="2763040"/>
    <lineage>
        <taxon>Bacteria</taxon>
        <taxon>Bacillati</taxon>
        <taxon>Bacillota</taxon>
        <taxon>Clostridia</taxon>
        <taxon>Lachnospirales</taxon>
        <taxon>Lachnospiraceae</taxon>
        <taxon>Dorea</taxon>
    </lineage>
</organism>
<feature type="transmembrane region" description="Helical" evidence="13">
    <location>
        <begin position="418"/>
        <end position="437"/>
    </location>
</feature>
<feature type="transmembrane region" description="Helical" evidence="13">
    <location>
        <begin position="319"/>
        <end position="339"/>
    </location>
</feature>
<gene>
    <name evidence="14" type="ORF">H8S07_05205</name>
</gene>
<comment type="caution">
    <text evidence="14">The sequence shown here is derived from an EMBL/GenBank/DDBJ whole genome shotgun (WGS) entry which is preliminary data.</text>
</comment>
<comment type="similarity">
    <text evidence="3">Belongs to the multi antimicrobial extrusion (MATE) (TC 2.A.66.1) family.</text>
</comment>
<dbReference type="CDD" id="cd13138">
    <property type="entry name" value="MATE_yoeA_like"/>
    <property type="match status" value="1"/>
</dbReference>